<evidence type="ECO:0000313" key="2">
    <source>
        <dbReference type="EMBL" id="WGZ91448.1"/>
    </source>
</evidence>
<name>A0AA95H965_9GAMM</name>
<reference evidence="2" key="1">
    <citation type="journal article" date="2023" name="Int. J. Mol. Sci.">
        <title>Metagenomics Revealed a New Genus 'Candidatus Thiocaldithrix dubininis' gen. nov., sp. nov. and a New Species 'Candidatus Thiothrix putei' sp. nov. in the Family Thiotrichaceae, Some Members of Which Have Traits of Both Na+- and H+-Motive Energetics.</title>
        <authorList>
            <person name="Ravin N.V."/>
            <person name="Muntyan M.S."/>
            <person name="Smolyakov D.D."/>
            <person name="Rudenko T.S."/>
            <person name="Beletsky A.V."/>
            <person name="Mardanov A.V."/>
            <person name="Grabovich M.Y."/>
        </authorList>
    </citation>
    <scope>NUCLEOTIDE SEQUENCE</scope>
    <source>
        <strain evidence="2">GKL-01</strain>
    </source>
</reference>
<organism evidence="2">
    <name type="scientific">Candidatus Thiocaldithrix dubininis</name>
    <dbReference type="NCBI Taxonomy" id="3080823"/>
    <lineage>
        <taxon>Bacteria</taxon>
        <taxon>Pseudomonadati</taxon>
        <taxon>Pseudomonadota</taxon>
        <taxon>Gammaproteobacteria</taxon>
        <taxon>Thiotrichales</taxon>
        <taxon>Thiotrichaceae</taxon>
        <taxon>Candidatus Thiocaldithrix</taxon>
    </lineage>
</organism>
<evidence type="ECO:0008006" key="3">
    <source>
        <dbReference type="Google" id="ProtNLM"/>
    </source>
</evidence>
<sequence length="129" mass="14085">MRRLPLLMLCSVLMVACTPEAHTDTNRGTSPAVSVTLAAIQQIIVKPQPSQSTDAQGNLLPSVIQQLTQIAGVNLDYVRPMSGAAHVLRFTQPLPKAQAEQIFQQWRQQGLVEYAEADGVMHIANPNSR</sequence>
<dbReference type="AlphaFoldDB" id="A0AA95H965"/>
<protein>
    <recommendedName>
        <fullName evidence="3">Lipoprotein</fullName>
    </recommendedName>
</protein>
<gene>
    <name evidence="2" type="ORF">QJT80_03000</name>
</gene>
<dbReference type="KEGG" id="tdu:QJT80_03000"/>
<dbReference type="EMBL" id="CP124755">
    <property type="protein sequence ID" value="WGZ91448.1"/>
    <property type="molecule type" value="Genomic_DNA"/>
</dbReference>
<feature type="signal peptide" evidence="1">
    <location>
        <begin position="1"/>
        <end position="21"/>
    </location>
</feature>
<accession>A0AA95H965</accession>
<evidence type="ECO:0000256" key="1">
    <source>
        <dbReference type="SAM" id="SignalP"/>
    </source>
</evidence>
<dbReference type="PROSITE" id="PS51257">
    <property type="entry name" value="PROKAR_LIPOPROTEIN"/>
    <property type="match status" value="1"/>
</dbReference>
<dbReference type="Proteomes" id="UP001300672">
    <property type="component" value="Chromosome"/>
</dbReference>
<feature type="chain" id="PRO_5041665731" description="Lipoprotein" evidence="1">
    <location>
        <begin position="22"/>
        <end position="129"/>
    </location>
</feature>
<reference evidence="2" key="2">
    <citation type="submission" date="2023-04" db="EMBL/GenBank/DDBJ databases">
        <authorList>
            <person name="Beletskiy A.V."/>
            <person name="Mardanov A.V."/>
            <person name="Ravin N.V."/>
        </authorList>
    </citation>
    <scope>NUCLEOTIDE SEQUENCE</scope>
    <source>
        <strain evidence="2">GKL-01</strain>
    </source>
</reference>
<keyword evidence="1" id="KW-0732">Signal</keyword>
<proteinExistence type="predicted"/>